<sequence length="62" mass="7188">MYSIMICSFAQLLNDLANSNRLCTKCHALDYHRWRRRPAHPQHFNTAVGSMCDRRSAGNGFF</sequence>
<evidence type="ECO:0000313" key="2">
    <source>
        <dbReference type="Proteomes" id="UP000054047"/>
    </source>
</evidence>
<organism evidence="1 2">
    <name type="scientific">Ancylostoma duodenale</name>
    <dbReference type="NCBI Taxonomy" id="51022"/>
    <lineage>
        <taxon>Eukaryota</taxon>
        <taxon>Metazoa</taxon>
        <taxon>Ecdysozoa</taxon>
        <taxon>Nematoda</taxon>
        <taxon>Chromadorea</taxon>
        <taxon>Rhabditida</taxon>
        <taxon>Rhabditina</taxon>
        <taxon>Rhabditomorpha</taxon>
        <taxon>Strongyloidea</taxon>
        <taxon>Ancylostomatidae</taxon>
        <taxon>Ancylostomatinae</taxon>
        <taxon>Ancylostoma</taxon>
    </lineage>
</organism>
<dbReference type="Proteomes" id="UP000054047">
    <property type="component" value="Unassembled WGS sequence"/>
</dbReference>
<dbReference type="EMBL" id="KN736338">
    <property type="protein sequence ID" value="KIH56060.1"/>
    <property type="molecule type" value="Genomic_DNA"/>
</dbReference>
<accession>A0A0C2G501</accession>
<proteinExistence type="predicted"/>
<name>A0A0C2G501_9BILA</name>
<keyword evidence="2" id="KW-1185">Reference proteome</keyword>
<reference evidence="1 2" key="1">
    <citation type="submission" date="2013-12" db="EMBL/GenBank/DDBJ databases">
        <title>Draft genome of the parsitic nematode Ancylostoma duodenale.</title>
        <authorList>
            <person name="Mitreva M."/>
        </authorList>
    </citation>
    <scope>NUCLEOTIDE SEQUENCE [LARGE SCALE GENOMIC DNA]</scope>
    <source>
        <strain evidence="1 2">Zhejiang</strain>
    </source>
</reference>
<dbReference type="AlphaFoldDB" id="A0A0C2G501"/>
<evidence type="ECO:0000313" key="1">
    <source>
        <dbReference type="EMBL" id="KIH56060.1"/>
    </source>
</evidence>
<protein>
    <submittedName>
        <fullName evidence="1">Uncharacterized protein</fullName>
    </submittedName>
</protein>
<gene>
    <name evidence="1" type="ORF">ANCDUO_13765</name>
</gene>